<evidence type="ECO:0000313" key="1">
    <source>
        <dbReference type="EMBL" id="PUA41779.1"/>
    </source>
</evidence>
<dbReference type="Proteomes" id="UP000244178">
    <property type="component" value="Unassembled WGS sequence"/>
</dbReference>
<evidence type="ECO:0000313" key="2">
    <source>
        <dbReference type="Proteomes" id="UP000244178"/>
    </source>
</evidence>
<reference evidence="1 2" key="1">
    <citation type="submission" date="2018-03" db="EMBL/GenBank/DDBJ databases">
        <title>Draft genome sequence of the plant growth promoting rhizobacterium Pseudomonas protegens strain BNJ-SS-45 isolated from wheat (Triticum aestivum) rhizosphere.</title>
        <authorList>
            <person name="Bajpai A."/>
            <person name="Shende K."/>
            <person name="Meena N."/>
            <person name="Upadhyayula S.R."/>
            <person name="Suravajhala P."/>
            <person name="Medicherla K.M."/>
            <person name="Johri B.N."/>
        </authorList>
    </citation>
    <scope>NUCLEOTIDE SEQUENCE [LARGE SCALE GENOMIC DNA]</scope>
    <source>
        <strain evidence="1 2">BNJ-SS-45</strain>
    </source>
</reference>
<name>A0A2T6GC93_9PSED</name>
<dbReference type="EMBL" id="PYJM01000009">
    <property type="protein sequence ID" value="PUA41779.1"/>
    <property type="molecule type" value="Genomic_DNA"/>
</dbReference>
<comment type="caution">
    <text evidence="1">The sequence shown here is derived from an EMBL/GenBank/DDBJ whole genome shotgun (WGS) entry which is preliminary data.</text>
</comment>
<organism evidence="1 2">
    <name type="scientific">Pseudomonas protegens</name>
    <dbReference type="NCBI Taxonomy" id="380021"/>
    <lineage>
        <taxon>Bacteria</taxon>
        <taxon>Pseudomonadati</taxon>
        <taxon>Pseudomonadota</taxon>
        <taxon>Gammaproteobacteria</taxon>
        <taxon>Pseudomonadales</taxon>
        <taxon>Pseudomonadaceae</taxon>
        <taxon>Pseudomonas</taxon>
    </lineage>
</organism>
<dbReference type="InterPro" id="IPR011006">
    <property type="entry name" value="CheY-like_superfamily"/>
</dbReference>
<sequence>MSNRALRILIADDQHFHRMQIERTLNQLNYYRIAPVHTLEELLSLVEYACNPFDLLIINGTLATHSGFDLLDFCLDNPQLGHALIYDSQRFPPIPSSLRHRIQASRAELPDSEAIRRLMQQIDPPVFRTSRSGGIQWLPELQHGGWRASAN</sequence>
<protein>
    <submittedName>
        <fullName evidence="1">Chemotaxis protein CheY</fullName>
    </submittedName>
</protein>
<dbReference type="RefSeq" id="WP_108546280.1">
    <property type="nucleotide sequence ID" value="NZ_PYJM01000009.1"/>
</dbReference>
<dbReference type="SUPFAM" id="SSF52172">
    <property type="entry name" value="CheY-like"/>
    <property type="match status" value="1"/>
</dbReference>
<dbReference type="Gene3D" id="3.40.50.2300">
    <property type="match status" value="1"/>
</dbReference>
<gene>
    <name evidence="1" type="ORF">C5U62_30285</name>
</gene>
<accession>A0A2T6GC93</accession>
<proteinExistence type="predicted"/>
<dbReference type="AlphaFoldDB" id="A0A2T6GC93"/>